<protein>
    <submittedName>
        <fullName evidence="9">Aminopeptidase</fullName>
    </submittedName>
</protein>
<keyword evidence="2" id="KW-0645">Protease</keyword>
<evidence type="ECO:0000256" key="1">
    <source>
        <dbReference type="ARBA" id="ARBA00022438"/>
    </source>
</evidence>
<accession>A0A0W0ZT33</accession>
<dbReference type="GO" id="GO:0008235">
    <property type="term" value="F:metalloexopeptidase activity"/>
    <property type="evidence" value="ECO:0007669"/>
    <property type="project" value="InterPro"/>
</dbReference>
<evidence type="ECO:0000313" key="10">
    <source>
        <dbReference type="Proteomes" id="UP000054693"/>
    </source>
</evidence>
<dbReference type="PANTHER" id="PTHR12147:SF56">
    <property type="entry name" value="AMINOPEPTIDASE YDR415C-RELATED"/>
    <property type="match status" value="1"/>
</dbReference>
<dbReference type="Gene3D" id="3.40.630.10">
    <property type="entry name" value="Zn peptidases"/>
    <property type="match status" value="1"/>
</dbReference>
<keyword evidence="4 7" id="KW-0732">Signal</keyword>
<evidence type="ECO:0000256" key="7">
    <source>
        <dbReference type="SAM" id="SignalP"/>
    </source>
</evidence>
<dbReference type="GO" id="GO:0006508">
    <property type="term" value="P:proteolysis"/>
    <property type="evidence" value="ECO:0007669"/>
    <property type="project" value="UniProtKB-KW"/>
</dbReference>
<keyword evidence="6" id="KW-0862">Zinc</keyword>
<gene>
    <name evidence="9" type="ORF">Ltuc_0057</name>
</gene>
<dbReference type="InterPro" id="IPR007484">
    <property type="entry name" value="Peptidase_M28"/>
</dbReference>
<evidence type="ECO:0000256" key="6">
    <source>
        <dbReference type="ARBA" id="ARBA00022833"/>
    </source>
</evidence>
<dbReference type="Proteomes" id="UP000054693">
    <property type="component" value="Unassembled WGS sequence"/>
</dbReference>
<evidence type="ECO:0000256" key="5">
    <source>
        <dbReference type="ARBA" id="ARBA00022801"/>
    </source>
</evidence>
<evidence type="ECO:0000313" key="9">
    <source>
        <dbReference type="EMBL" id="KTD72210.1"/>
    </source>
</evidence>
<feature type="chain" id="PRO_5006919059" evidence="7">
    <location>
        <begin position="24"/>
        <end position="399"/>
    </location>
</feature>
<dbReference type="AlphaFoldDB" id="A0A0W0ZT33"/>
<dbReference type="OrthoDB" id="9789219at2"/>
<organism evidence="9 10">
    <name type="scientific">Legionella tucsonensis</name>
    <dbReference type="NCBI Taxonomy" id="40335"/>
    <lineage>
        <taxon>Bacteria</taxon>
        <taxon>Pseudomonadati</taxon>
        <taxon>Pseudomonadota</taxon>
        <taxon>Gammaproteobacteria</taxon>
        <taxon>Legionellales</taxon>
        <taxon>Legionellaceae</taxon>
        <taxon>Legionella</taxon>
    </lineage>
</organism>
<reference evidence="9 10" key="1">
    <citation type="submission" date="2015-11" db="EMBL/GenBank/DDBJ databases">
        <title>Genomic analysis of 38 Legionella species identifies large and diverse effector repertoires.</title>
        <authorList>
            <person name="Burstein D."/>
            <person name="Amaro F."/>
            <person name="Zusman T."/>
            <person name="Lifshitz Z."/>
            <person name="Cohen O."/>
            <person name="Gilbert J.A."/>
            <person name="Pupko T."/>
            <person name="Shuman H.A."/>
            <person name="Segal G."/>
        </authorList>
    </citation>
    <scope>NUCLEOTIDE SEQUENCE [LARGE SCALE GENOMIC DNA]</scope>
    <source>
        <strain evidence="9 10">ATCC 49180</strain>
    </source>
</reference>
<dbReference type="Pfam" id="PF04389">
    <property type="entry name" value="Peptidase_M28"/>
    <property type="match status" value="1"/>
</dbReference>
<name>A0A0W0ZT33_9GAMM</name>
<dbReference type="GO" id="GO:0046872">
    <property type="term" value="F:metal ion binding"/>
    <property type="evidence" value="ECO:0007669"/>
    <property type="project" value="UniProtKB-KW"/>
</dbReference>
<proteinExistence type="predicted"/>
<dbReference type="InterPro" id="IPR045175">
    <property type="entry name" value="M28_fam"/>
</dbReference>
<evidence type="ECO:0000259" key="8">
    <source>
        <dbReference type="Pfam" id="PF04389"/>
    </source>
</evidence>
<keyword evidence="1 9" id="KW-0031">Aminopeptidase</keyword>
<evidence type="ECO:0000256" key="2">
    <source>
        <dbReference type="ARBA" id="ARBA00022670"/>
    </source>
</evidence>
<dbReference type="SUPFAM" id="SSF53187">
    <property type="entry name" value="Zn-dependent exopeptidases"/>
    <property type="match status" value="1"/>
</dbReference>
<sequence>MRFNQWMTYIAVGSVLASTDVLATSAPVHEQLQVPQCLAAKIATPYEVLAENKQFKIIDIPAADVDALSHLADQVNCGRFVNVSHHILGSLLPAKKQSAQRVLQRKTIKAAQPKSTVYELKHPDEVNEALQNVVPDNIWNTLKQLTSFHNRSATKDTGVDAAKWLKKTFDDMVAANGRTDTATFFVKTGNYYKQPSLVTVIGKDINAPAVVIGAHMDTLDGRMPGAGDDGSGSSSVMEMARILLSSKTTFKRPIYIIWYAAEERGLVGSQYVVEHFMDNSIPVKAAIQFDMTGYRVNRKDPTMWVFTDYTDESLSNFVAELISNYVQVPVAYSECGYGCSDHASWDEVGIPAAFPCESNFEDHNPYIHSSKDTMDRLSLEHMTNFSKLALAFAIEMALE</sequence>
<dbReference type="STRING" id="40335.Ltuc_0057"/>
<feature type="domain" description="Peptidase M28" evidence="8">
    <location>
        <begin position="207"/>
        <end position="392"/>
    </location>
</feature>
<keyword evidence="5" id="KW-0378">Hydrolase</keyword>
<dbReference type="GO" id="GO:0004177">
    <property type="term" value="F:aminopeptidase activity"/>
    <property type="evidence" value="ECO:0007669"/>
    <property type="project" value="UniProtKB-KW"/>
</dbReference>
<dbReference type="PATRIC" id="fig|40335.7.peg.57"/>
<feature type="signal peptide" evidence="7">
    <location>
        <begin position="1"/>
        <end position="23"/>
    </location>
</feature>
<dbReference type="NCBIfam" id="NF045908">
    <property type="entry name" value="AminopepLapALeg"/>
    <property type="match status" value="1"/>
</dbReference>
<dbReference type="RefSeq" id="WP_058519376.1">
    <property type="nucleotide sequence ID" value="NZ_CAAAIP010000005.1"/>
</dbReference>
<keyword evidence="3" id="KW-0479">Metal-binding</keyword>
<comment type="caution">
    <text evidence="9">The sequence shown here is derived from an EMBL/GenBank/DDBJ whole genome shotgun (WGS) entry which is preliminary data.</text>
</comment>
<dbReference type="EMBL" id="LNZA01000001">
    <property type="protein sequence ID" value="KTD72210.1"/>
    <property type="molecule type" value="Genomic_DNA"/>
</dbReference>
<dbReference type="PANTHER" id="PTHR12147">
    <property type="entry name" value="METALLOPEPTIDASE M28 FAMILY MEMBER"/>
    <property type="match status" value="1"/>
</dbReference>
<keyword evidence="10" id="KW-1185">Reference proteome</keyword>
<evidence type="ECO:0000256" key="3">
    <source>
        <dbReference type="ARBA" id="ARBA00022723"/>
    </source>
</evidence>
<evidence type="ECO:0000256" key="4">
    <source>
        <dbReference type="ARBA" id="ARBA00022729"/>
    </source>
</evidence>